<dbReference type="InterPro" id="IPR054477">
    <property type="entry name" value="LTN1_E3_ligase_6th"/>
</dbReference>
<dbReference type="GO" id="GO:1990112">
    <property type="term" value="C:RQC complex"/>
    <property type="evidence" value="ECO:0007669"/>
    <property type="project" value="UniProtKB-UniRule"/>
</dbReference>
<dbReference type="InterPro" id="IPR002219">
    <property type="entry name" value="PKC_DAG/PE"/>
</dbReference>
<dbReference type="OrthoDB" id="6108at2759"/>
<evidence type="ECO:0000256" key="1">
    <source>
        <dbReference type="ARBA" id="ARBA00000900"/>
    </source>
</evidence>
<dbReference type="InterPro" id="IPR039804">
    <property type="entry name" value="RING-CH-C4HC3_LTN1"/>
</dbReference>
<feature type="domain" description="RING-type" evidence="19">
    <location>
        <begin position="1748"/>
        <end position="1795"/>
    </location>
</feature>
<proteinExistence type="inferred from homology"/>
<dbReference type="SUPFAM" id="SSF57850">
    <property type="entry name" value="RING/U-box"/>
    <property type="match status" value="1"/>
</dbReference>
<keyword evidence="12 16" id="KW-0833">Ubl conjugation pathway</keyword>
<keyword evidence="11 15" id="KW-0863">Zinc-finger</keyword>
<feature type="compositionally biased region" description="Polar residues" evidence="17">
    <location>
        <begin position="1"/>
        <end position="12"/>
    </location>
</feature>
<evidence type="ECO:0000256" key="9">
    <source>
        <dbReference type="ARBA" id="ARBA00022723"/>
    </source>
</evidence>
<protein>
    <recommendedName>
        <fullName evidence="6 16">E3 ubiquitin-protein ligase listerin</fullName>
        <ecNumber evidence="5 16">2.3.2.27</ecNumber>
    </recommendedName>
    <alternativeName>
        <fullName evidence="16">RING-type E3 ubiquitin transferase listerin</fullName>
    </alternativeName>
</protein>
<keyword evidence="8 16" id="KW-0808">Transferase</keyword>
<dbReference type="FunFam" id="3.30.40.10:FF:000038">
    <property type="entry name" value="E3 ubiquitin-protein ligase listerin"/>
    <property type="match status" value="1"/>
</dbReference>
<dbReference type="EC" id="2.3.2.27" evidence="5 16"/>
<dbReference type="GO" id="GO:1990116">
    <property type="term" value="P:ribosome-associated ubiquitin-dependent protein catabolic process"/>
    <property type="evidence" value="ECO:0007669"/>
    <property type="project" value="UniProtKB-UniRule"/>
</dbReference>
<comment type="pathway">
    <text evidence="3 16">Protein modification; protein ubiquitination.</text>
</comment>
<evidence type="ECO:0000256" key="5">
    <source>
        <dbReference type="ARBA" id="ARBA00012483"/>
    </source>
</evidence>
<evidence type="ECO:0000259" key="19">
    <source>
        <dbReference type="PROSITE" id="PS50089"/>
    </source>
</evidence>
<dbReference type="InterPro" id="IPR054478">
    <property type="entry name" value="LTN1_UBC"/>
</dbReference>
<evidence type="ECO:0000256" key="6">
    <source>
        <dbReference type="ARBA" id="ARBA00017157"/>
    </source>
</evidence>
<dbReference type="InterPro" id="IPR001841">
    <property type="entry name" value="Znf_RING"/>
</dbReference>
<comment type="catalytic activity">
    <reaction evidence="1 16">
        <text>S-ubiquitinyl-[E2 ubiquitin-conjugating enzyme]-L-cysteine + [acceptor protein]-L-lysine = [E2 ubiquitin-conjugating enzyme]-L-cysteine + N(6)-ubiquitinyl-[acceptor protein]-L-lysine.</text>
        <dbReference type="EC" id="2.3.2.27"/>
    </reaction>
</comment>
<feature type="region of interest" description="Disordered" evidence="17">
    <location>
        <begin position="250"/>
        <end position="297"/>
    </location>
</feature>
<dbReference type="GO" id="GO:0072344">
    <property type="term" value="P:rescue of stalled ribosome"/>
    <property type="evidence" value="ECO:0007669"/>
    <property type="project" value="UniProtKB-UniRule"/>
</dbReference>
<dbReference type="Gene3D" id="3.30.40.10">
    <property type="entry name" value="Zinc/RING finger domain, C3HC4 (zinc finger)"/>
    <property type="match status" value="1"/>
</dbReference>
<dbReference type="InterPro" id="IPR013083">
    <property type="entry name" value="Znf_RING/FYVE/PHD"/>
</dbReference>
<dbReference type="GO" id="GO:0016567">
    <property type="term" value="P:protein ubiquitination"/>
    <property type="evidence" value="ECO:0007669"/>
    <property type="project" value="UniProtKB-UniPathway"/>
</dbReference>
<sequence length="1799" mass="198684">MAKGQKSSASSGTRKKHARRAGGEAEHQLPLPKEKKTKTKGKNQQQRTKIFIPPSKPAPVRPDPLESMGLANQLSPEMLVVLKRLGKKDSVTKRKALEDLQTGWIDRMLKEDKDAESIEATLITSLPVWLHYVPALLLNSSRRIRLLAAGIHASLLQIESIHEQLIFFLRESGSTDQVEAVLGSWCMAAKDVDRTVVAQAKKARDLISNSSVASMDLDENSFNLLLGFIKRALFDPAGVYAELNPSQRSVAPNIPAHASPRAKSGAKQSSGVTPAADPVADDSQTRRDDDEENDGDRKARFRVGALGVLSWVIEQRKGTISDPLAEILSSPLLWTGLYHGSNPPFCATYSSLSGFIGDGQPNVRKAAWDVVFHVLKYCKGEVERSLLPLTSTAILRSAWVEPDSGVRTCMWEPLLLFLTQFPKSWGIDRDGVFSVPTSEENEGEGNEDAEENEDEGDAESDASGEGNSSSIRTSDGIPSTPSRMPYHSEAYREFLQFLQLGCYGSPTQGYPTVVIILSTIPPSACHLHLWSDPEEWADLFISFWAALDGRALSSLERTANSAAFMSSLHECLILLIKRSRGSLKDASEDEVNEKKAMMNLFINGQMSRNWEELVSERLRADTDTAGKVLAQTLASLENLDDALFASAWDPIASSVLASCKDQRATSSGFSLQLVLLKALVPTSRPGALSRRSLMSLVYIATGALCENCETHLQSQSEESIGATQRLTEILQIFGTKAFGDSVLAKRIDELVQKNLSMILTSDPKLLLAYLALRNDTFICSSTWNAILKTMASDLTTQMQALPILLGGAETGMLPSYLKPDDDEMDKMASRLIAIVIGGDEQNEMKLTTARRLLMKPGKVALLWPMIHICTDHIVISPKASFISRRSAAGLLHSIAFAFSERARAYIRGTSTFGSMFSLNAPLTLISSTIKARPEAALSEEIRAFLPEIFGFGFLIPHSDHFITEAEVLCAQARAIWKTASSADLSPELHDELFASVRAMLRELISDVDCRLSPDAVLKVIAEGDLGSSYDILEDFFPSEESLDNMLNDLPSNPPDPVLAIVDPLVPPPSMWKAEAKVTSLYDITGMSEYARVVNALLSVATNNRYLARSNIWLLRHFLTLSLAASEQLMLRTEGSAFFSQEVSETTLRDIDARVKTLTSFILANVNDEGWHAAVIQAYLNGNVKLHTTSVKENTIVNFVVLMLSAASKDDTVRESRVLFTVMRHILNGALTADAEQWMVLSRRLEMSSPNTALAVVLAVTEIALEPPTLLHYRNELAAGVLGVRLSKANTEGLSLLRRLTITAPNPESDVVFLAQNRAMNFMKVCQTWITSEEEDISEEVESEMTLIFQHLAPILQNVPGSHWELIFDVIENNLENCSFADSSSLLALARTFKLILTVQDLVRTNKALRAVWNEHELAILTLVRDLVQKTPVTQSSASVPRSVCWEMAFSIMQNLPPSLIDHESLPKMAHLLMDPSTDVVKMAYALLRVAAGKRTEHLVMEAGIDTSDQITRYDLPKELLLVLLMPSPNAQPQPNILSYLLGWMIVFDSFMDASLRVKIGYATQLRDLNLISSNFLPIILELLEITGGRSKSFSIDIWSVEEYFVQLYDSASPLSAKLLGAHLLYRALFHVPSLISTWWGDCKDRQLTTAVATLTTKYYSPVLIASELGHVKDPAGVQELSGENWSIKVATGTGEVTALYTVDEQEMEIAVRLPPDYPLHSIENGRIVDGLSMFKKNVTHHFENQTECAICYSIISVTELSLPKKRCRTCKNRFHSGCLYKWFSTSHTSSCPLCRSDFI</sequence>
<reference evidence="20 21" key="1">
    <citation type="submission" date="2019-02" db="EMBL/GenBank/DDBJ databases">
        <title>Genome sequencing of the rare red list fungi Phellinidium pouzarii.</title>
        <authorList>
            <person name="Buettner E."/>
            <person name="Kellner H."/>
        </authorList>
    </citation>
    <scope>NUCLEOTIDE SEQUENCE [LARGE SCALE GENOMIC DNA]</scope>
    <source>
        <strain evidence="20 21">DSM 108285</strain>
    </source>
</reference>
<evidence type="ECO:0000256" key="2">
    <source>
        <dbReference type="ARBA" id="ARBA00004514"/>
    </source>
</evidence>
<evidence type="ECO:0000256" key="10">
    <source>
        <dbReference type="ARBA" id="ARBA00022737"/>
    </source>
</evidence>
<dbReference type="GO" id="GO:0061630">
    <property type="term" value="F:ubiquitin protein ligase activity"/>
    <property type="evidence" value="ECO:0007669"/>
    <property type="project" value="UniProtKB-UniRule"/>
</dbReference>
<evidence type="ECO:0000256" key="4">
    <source>
        <dbReference type="ARBA" id="ARBA00007997"/>
    </source>
</evidence>
<evidence type="ECO:0000256" key="15">
    <source>
        <dbReference type="PROSITE-ProRule" id="PRU00175"/>
    </source>
</evidence>
<feature type="compositionally biased region" description="Polar residues" evidence="17">
    <location>
        <begin position="467"/>
        <end position="482"/>
    </location>
</feature>
<dbReference type="PROSITE" id="PS50081">
    <property type="entry name" value="ZF_DAG_PE_2"/>
    <property type="match status" value="1"/>
</dbReference>
<dbReference type="EMBL" id="SGPK01000401">
    <property type="protein sequence ID" value="THH03871.1"/>
    <property type="molecule type" value="Genomic_DNA"/>
</dbReference>
<dbReference type="GO" id="GO:0043023">
    <property type="term" value="F:ribosomal large subunit binding"/>
    <property type="evidence" value="ECO:0007669"/>
    <property type="project" value="TreeGrafter"/>
</dbReference>
<dbReference type="Pfam" id="PF13639">
    <property type="entry name" value="zf-RING_2"/>
    <property type="match status" value="1"/>
</dbReference>
<name>A0A4S4KZH2_9AGAM</name>
<comment type="subunit">
    <text evidence="16">Component of the ribosome quality control complex (RQC).</text>
</comment>
<dbReference type="InterPro" id="IPR054476">
    <property type="entry name" value="Ltn1_N"/>
</dbReference>
<dbReference type="CDD" id="cd16491">
    <property type="entry name" value="RING-CH-C4HC3_LTN1"/>
    <property type="match status" value="1"/>
</dbReference>
<evidence type="ECO:0000256" key="11">
    <source>
        <dbReference type="ARBA" id="ARBA00022771"/>
    </source>
</evidence>
<evidence type="ECO:0000256" key="13">
    <source>
        <dbReference type="ARBA" id="ARBA00022833"/>
    </source>
</evidence>
<dbReference type="GO" id="GO:0008270">
    <property type="term" value="F:zinc ion binding"/>
    <property type="evidence" value="ECO:0007669"/>
    <property type="project" value="UniProtKB-KW"/>
</dbReference>
<dbReference type="GO" id="GO:0005829">
    <property type="term" value="C:cytosol"/>
    <property type="evidence" value="ECO:0007669"/>
    <property type="project" value="UniProtKB-SubCell"/>
</dbReference>
<dbReference type="PANTHER" id="PTHR12389:SF0">
    <property type="entry name" value="E3 UBIQUITIN-PROTEIN LIGASE LISTERIN"/>
    <property type="match status" value="1"/>
</dbReference>
<evidence type="ECO:0000256" key="14">
    <source>
        <dbReference type="ARBA" id="ARBA00055150"/>
    </source>
</evidence>
<comment type="function">
    <text evidence="14">E3 ubiquitin-protein ligase component of the ribosome quality control complex (RQC), a ribosome-associated complex that mediates ubiquitination and extraction of incompletely synthesized nascent chains for proteasomal degradation. Mediates ubiquitination of proteins derived from mRNAs lacking stop codons (non-stop proteins) and other translation arrest products induced by poly-lysine sequences and tandem rare codons. Ubiquitination leads to CDC48 recruitment for extraction and degradation of the incomplete translation product. May indirectly play a role in chromatin function and transcription.</text>
</comment>
<dbReference type="InterPro" id="IPR039795">
    <property type="entry name" value="LTN1/Rkr1"/>
</dbReference>
<comment type="similarity">
    <text evidence="4 16">Belongs to the LTN1 family.</text>
</comment>
<evidence type="ECO:0000256" key="8">
    <source>
        <dbReference type="ARBA" id="ARBA00022679"/>
    </source>
</evidence>
<evidence type="ECO:0000256" key="12">
    <source>
        <dbReference type="ARBA" id="ARBA00022786"/>
    </source>
</evidence>
<dbReference type="InterPro" id="IPR016024">
    <property type="entry name" value="ARM-type_fold"/>
</dbReference>
<dbReference type="PANTHER" id="PTHR12389">
    <property type="entry name" value="ZINC FINGER PROTEIN 294"/>
    <property type="match status" value="1"/>
</dbReference>
<dbReference type="Pfam" id="PF22958">
    <property type="entry name" value="Ltn1_1st"/>
    <property type="match status" value="1"/>
</dbReference>
<evidence type="ECO:0000256" key="3">
    <source>
        <dbReference type="ARBA" id="ARBA00004906"/>
    </source>
</evidence>
<dbReference type="UniPathway" id="UPA00143"/>
<dbReference type="SUPFAM" id="SSF48371">
    <property type="entry name" value="ARM repeat"/>
    <property type="match status" value="1"/>
</dbReference>
<accession>A0A4S4KZH2</accession>
<dbReference type="Pfam" id="PF22999">
    <property type="entry name" value="LTN1_E3_ligase_6th"/>
    <property type="match status" value="1"/>
</dbReference>
<evidence type="ECO:0000256" key="7">
    <source>
        <dbReference type="ARBA" id="ARBA00022490"/>
    </source>
</evidence>
<keyword evidence="9 16" id="KW-0479">Metal-binding</keyword>
<evidence type="ECO:0000256" key="16">
    <source>
        <dbReference type="RuleBase" id="RU367090"/>
    </source>
</evidence>
<dbReference type="Pfam" id="PF23009">
    <property type="entry name" value="UBC_like"/>
    <property type="match status" value="1"/>
</dbReference>
<organism evidence="20 21">
    <name type="scientific">Phellinidium pouzarii</name>
    <dbReference type="NCBI Taxonomy" id="167371"/>
    <lineage>
        <taxon>Eukaryota</taxon>
        <taxon>Fungi</taxon>
        <taxon>Dikarya</taxon>
        <taxon>Basidiomycota</taxon>
        <taxon>Agaricomycotina</taxon>
        <taxon>Agaricomycetes</taxon>
        <taxon>Hymenochaetales</taxon>
        <taxon>Hymenochaetaceae</taxon>
        <taxon>Phellinidium</taxon>
    </lineage>
</organism>
<dbReference type="Proteomes" id="UP000308199">
    <property type="component" value="Unassembled WGS sequence"/>
</dbReference>
<evidence type="ECO:0000313" key="20">
    <source>
        <dbReference type="EMBL" id="THH03871.1"/>
    </source>
</evidence>
<keyword evidence="10" id="KW-0677">Repeat</keyword>
<keyword evidence="21" id="KW-1185">Reference proteome</keyword>
<dbReference type="PROSITE" id="PS50089">
    <property type="entry name" value="ZF_RING_2"/>
    <property type="match status" value="1"/>
</dbReference>
<comment type="function">
    <text evidence="16">E3 ubiquitin-protein ligase. Component of the ribosome quality control complex (RQC), a ribosome-associated complex that mediates ubiquitination and extraction of incompletely synthesized nascent chains for proteasomal degradation.</text>
</comment>
<keyword evidence="7" id="KW-0963">Cytoplasm</keyword>
<feature type="domain" description="Phorbol-ester/DAG-type" evidence="18">
    <location>
        <begin position="1739"/>
        <end position="1791"/>
    </location>
</feature>
<feature type="compositionally biased region" description="Acidic residues" evidence="17">
    <location>
        <begin position="439"/>
        <end position="462"/>
    </location>
</feature>
<keyword evidence="13 16" id="KW-0862">Zinc</keyword>
<feature type="region of interest" description="Disordered" evidence="17">
    <location>
        <begin position="1"/>
        <end position="60"/>
    </location>
</feature>
<comment type="caution">
    <text evidence="20">The sequence shown here is derived from an EMBL/GenBank/DDBJ whole genome shotgun (WGS) entry which is preliminary data.</text>
</comment>
<evidence type="ECO:0000259" key="18">
    <source>
        <dbReference type="PROSITE" id="PS50081"/>
    </source>
</evidence>
<feature type="region of interest" description="Disordered" evidence="17">
    <location>
        <begin position="432"/>
        <end position="482"/>
    </location>
</feature>
<gene>
    <name evidence="20" type="ORF">EW145_g5943</name>
</gene>
<evidence type="ECO:0000313" key="21">
    <source>
        <dbReference type="Proteomes" id="UP000308199"/>
    </source>
</evidence>
<comment type="subcellular location">
    <subcellularLocation>
        <location evidence="2">Cytoplasm</location>
        <location evidence="2">Cytosol</location>
    </subcellularLocation>
</comment>
<evidence type="ECO:0000256" key="17">
    <source>
        <dbReference type="SAM" id="MobiDB-lite"/>
    </source>
</evidence>